<keyword evidence="2" id="KW-1185">Reference proteome</keyword>
<gene>
    <name evidence="1" type="ORF">R3P38DRAFT_3201507</name>
</gene>
<evidence type="ECO:0000313" key="1">
    <source>
        <dbReference type="EMBL" id="KAK7017849.1"/>
    </source>
</evidence>
<dbReference type="AlphaFoldDB" id="A0AAW0AXB0"/>
<proteinExistence type="predicted"/>
<organism evidence="1 2">
    <name type="scientific">Favolaschia claudopus</name>
    <dbReference type="NCBI Taxonomy" id="2862362"/>
    <lineage>
        <taxon>Eukaryota</taxon>
        <taxon>Fungi</taxon>
        <taxon>Dikarya</taxon>
        <taxon>Basidiomycota</taxon>
        <taxon>Agaricomycotina</taxon>
        <taxon>Agaricomycetes</taxon>
        <taxon>Agaricomycetidae</taxon>
        <taxon>Agaricales</taxon>
        <taxon>Marasmiineae</taxon>
        <taxon>Mycenaceae</taxon>
        <taxon>Favolaschia</taxon>
    </lineage>
</organism>
<dbReference type="EMBL" id="JAWWNJ010000047">
    <property type="protein sequence ID" value="KAK7017849.1"/>
    <property type="molecule type" value="Genomic_DNA"/>
</dbReference>
<sequence length="390" mass="42674">MAGIRLISKLCHDNLSLTKQVICRSFVGIPWFRCAPSLYRLPFHEFTSPLPEPGGTTSCHDWRPPSVVALSHAIRQVEYGDVACVGGKGARFVHLIPSRTAAFMPPAVAAHIWHTEAWKNWIKFRCVHLSLRILHAPPSAFYTQTRHSPSPRRADHRDIHRCPRVSAFSLNTHVPRDPNALSYYHNTPPRRWTPPSPAWRLAMLTRNQGGIQVGRAYSLVLVLGNVVKNDEDRRWGGRVATGRIELVAGGGGSKRRRKSAVDAMDIHFVMLLTNPATRFEGRAARCRDRADADPMAAARTTYSIHGAQPYASAPLTAPFSPATPSGSADGGVPLASVSATLPRHLTAIRLNWHHGGVQNGAPDIGRISLALANLVDPADASLPLRPGEIL</sequence>
<accession>A0AAW0AXB0</accession>
<comment type="caution">
    <text evidence="1">The sequence shown here is derived from an EMBL/GenBank/DDBJ whole genome shotgun (WGS) entry which is preliminary data.</text>
</comment>
<reference evidence="1 2" key="1">
    <citation type="journal article" date="2024" name="J Genomics">
        <title>Draft genome sequencing and assembly of Favolaschia claudopus CIRM-BRFM 2984 isolated from oak limbs.</title>
        <authorList>
            <person name="Navarro D."/>
            <person name="Drula E."/>
            <person name="Chaduli D."/>
            <person name="Cazenave R."/>
            <person name="Ahrendt S."/>
            <person name="Wang J."/>
            <person name="Lipzen A."/>
            <person name="Daum C."/>
            <person name="Barry K."/>
            <person name="Grigoriev I.V."/>
            <person name="Favel A."/>
            <person name="Rosso M.N."/>
            <person name="Martin F."/>
        </authorList>
    </citation>
    <scope>NUCLEOTIDE SEQUENCE [LARGE SCALE GENOMIC DNA]</scope>
    <source>
        <strain evidence="1 2">CIRM-BRFM 2984</strain>
    </source>
</reference>
<evidence type="ECO:0000313" key="2">
    <source>
        <dbReference type="Proteomes" id="UP001362999"/>
    </source>
</evidence>
<protein>
    <submittedName>
        <fullName evidence="1">Uncharacterized protein</fullName>
    </submittedName>
</protein>
<name>A0AAW0AXB0_9AGAR</name>
<dbReference type="Proteomes" id="UP001362999">
    <property type="component" value="Unassembled WGS sequence"/>
</dbReference>